<keyword evidence="1 2" id="KW-0129">CBS domain</keyword>
<dbReference type="OMA" id="HSALRMM"/>
<feature type="domain" description="CBS" evidence="4">
    <location>
        <begin position="14"/>
        <end position="70"/>
    </location>
</feature>
<dbReference type="Gene3D" id="3.10.580.10">
    <property type="entry name" value="CBS-domain"/>
    <property type="match status" value="2"/>
</dbReference>
<dbReference type="PANTHER" id="PTHR43080:SF2">
    <property type="entry name" value="CBS DOMAIN-CONTAINING PROTEIN"/>
    <property type="match status" value="1"/>
</dbReference>
<evidence type="ECO:0000313" key="6">
    <source>
        <dbReference type="Proteomes" id="UP000190831"/>
    </source>
</evidence>
<organism evidence="5 6">
    <name type="scientific">Lachancea fermentati</name>
    <name type="common">Zygosaccharomyces fermentati</name>
    <dbReference type="NCBI Taxonomy" id="4955"/>
    <lineage>
        <taxon>Eukaryota</taxon>
        <taxon>Fungi</taxon>
        <taxon>Dikarya</taxon>
        <taxon>Ascomycota</taxon>
        <taxon>Saccharomycotina</taxon>
        <taxon>Saccharomycetes</taxon>
        <taxon>Saccharomycetales</taxon>
        <taxon>Saccharomycetaceae</taxon>
        <taxon>Lachancea</taxon>
    </lineage>
</organism>
<dbReference type="InterPro" id="IPR051257">
    <property type="entry name" value="Diverse_CBS-Domain"/>
</dbReference>
<feature type="region of interest" description="Disordered" evidence="3">
    <location>
        <begin position="360"/>
        <end position="379"/>
    </location>
</feature>
<reference evidence="6" key="1">
    <citation type="submission" date="2016-03" db="EMBL/GenBank/DDBJ databases">
        <authorList>
            <person name="Devillers H."/>
        </authorList>
    </citation>
    <scope>NUCLEOTIDE SEQUENCE [LARGE SCALE GENOMIC DNA]</scope>
</reference>
<dbReference type="SUPFAM" id="SSF54631">
    <property type="entry name" value="CBS-domain pair"/>
    <property type="match status" value="2"/>
</dbReference>
<feature type="domain" description="CBS" evidence="4">
    <location>
        <begin position="76"/>
        <end position="136"/>
    </location>
</feature>
<accession>A0A1G4MEA1</accession>
<evidence type="ECO:0000256" key="3">
    <source>
        <dbReference type="SAM" id="MobiDB-lite"/>
    </source>
</evidence>
<feature type="domain" description="CBS" evidence="4">
    <location>
        <begin position="278"/>
        <end position="335"/>
    </location>
</feature>
<evidence type="ECO:0000313" key="5">
    <source>
        <dbReference type="EMBL" id="SCW02126.1"/>
    </source>
</evidence>
<evidence type="ECO:0000256" key="2">
    <source>
        <dbReference type="PROSITE-ProRule" id="PRU00703"/>
    </source>
</evidence>
<evidence type="ECO:0000259" key="4">
    <source>
        <dbReference type="PROSITE" id="PS51371"/>
    </source>
</evidence>
<dbReference type="PANTHER" id="PTHR43080">
    <property type="entry name" value="CBS DOMAIN-CONTAINING PROTEIN CBSX3, MITOCHONDRIAL"/>
    <property type="match status" value="1"/>
</dbReference>
<sequence length="638" mass="71742">MSLARQVPSVETLPMSPPLACAPNDLISDVATMISDNKMHCILVYDEEKRFLGIITSKDVAFRGAQHRNLRAIDIATKDPIVVRANMLVIDALEIMVKSSIRHLPIRRNTGEEILGIIDITRCFHQAMLKWEQLARNYEKLNDVFKDFMEDNTTQERNLILQSISQLISLMEAPTLKTILDSSTYNTIPLILNPSNTVSDALNLMKRHNSSAVLIRDESPATDIATGKPGTAHVSVERNHVAKDFNIIGIFTSKDVVYRVLSNSQRVDIDTCSLARVMTTRPNCASMGLGLHSALRMMYEGHFLNLPVVDNNGTILGLISVLQLTHAALSHQLSRSGKKNKLDDQFVHILKHQREFSLSATSNSSKAHRTNSWTNLSTMESQKNFNQREKFSELEDQSQNYFWSFFDTSDNEGSISASSSQLSLVDANVSSGKSFSQKGLLSGPIPKLARVVSSHEDFKKKFNHHQGPETSRNIFTVGSQKDLETLTRSSRFRIYLVTHSPVANKTNLPKNKVFKLKGPNLENSTSKSFSEKFFENLGDSLGIDFENLTYNVELADGTQRTLEGNIQLKELSESYLKVNGMDRTVPLTVELIDYLEKSKSGMTMFQYIIEFIKKCYKKAWARIGLSFLLGVQFGRLFK</sequence>
<dbReference type="Pfam" id="PF00571">
    <property type="entry name" value="CBS"/>
    <property type="match status" value="3"/>
</dbReference>
<dbReference type="SMART" id="SM00116">
    <property type="entry name" value="CBS"/>
    <property type="match status" value="4"/>
</dbReference>
<protein>
    <submittedName>
        <fullName evidence="5">LAFE_0E14752g1_1</fullName>
    </submittedName>
</protein>
<dbReference type="AlphaFoldDB" id="A0A1G4MEA1"/>
<name>A0A1G4MEA1_LACFM</name>
<dbReference type="PROSITE" id="PS51371">
    <property type="entry name" value="CBS"/>
    <property type="match status" value="3"/>
</dbReference>
<dbReference type="Proteomes" id="UP000190831">
    <property type="component" value="Chromosome E"/>
</dbReference>
<dbReference type="CDD" id="cd17782">
    <property type="entry name" value="CBS_pair_MUG70_2"/>
    <property type="match status" value="1"/>
</dbReference>
<dbReference type="STRING" id="4955.A0A1G4MEA1"/>
<evidence type="ECO:0000256" key="1">
    <source>
        <dbReference type="ARBA" id="ARBA00023122"/>
    </source>
</evidence>
<dbReference type="EMBL" id="LT598488">
    <property type="protein sequence ID" value="SCW02126.1"/>
    <property type="molecule type" value="Genomic_DNA"/>
</dbReference>
<gene>
    <name evidence="5" type="ORF">LAFE_0E14752G</name>
</gene>
<keyword evidence="6" id="KW-1185">Reference proteome</keyword>
<dbReference type="OrthoDB" id="418595at2759"/>
<proteinExistence type="predicted"/>
<dbReference type="InterPro" id="IPR046342">
    <property type="entry name" value="CBS_dom_sf"/>
</dbReference>
<dbReference type="InterPro" id="IPR000644">
    <property type="entry name" value="CBS_dom"/>
</dbReference>